<keyword evidence="2" id="KW-1185">Reference proteome</keyword>
<accession>A0A559KGV0</accession>
<gene>
    <name evidence="1" type="ORF">FPZ49_03825</name>
</gene>
<reference evidence="1 2" key="1">
    <citation type="submission" date="2019-07" db="EMBL/GenBank/DDBJ databases">
        <authorList>
            <person name="Kim J."/>
        </authorList>
    </citation>
    <scope>NUCLEOTIDE SEQUENCE [LARGE SCALE GENOMIC DNA]</scope>
    <source>
        <strain evidence="1 2">JC52</strain>
    </source>
</reference>
<dbReference type="Proteomes" id="UP000317036">
    <property type="component" value="Unassembled WGS sequence"/>
</dbReference>
<dbReference type="EMBL" id="VNJI01000003">
    <property type="protein sequence ID" value="TVY11367.1"/>
    <property type="molecule type" value="Genomic_DNA"/>
</dbReference>
<comment type="caution">
    <text evidence="1">The sequence shown here is derived from an EMBL/GenBank/DDBJ whole genome shotgun (WGS) entry which is preliminary data.</text>
</comment>
<evidence type="ECO:0000313" key="2">
    <source>
        <dbReference type="Proteomes" id="UP000317036"/>
    </source>
</evidence>
<evidence type="ECO:0000313" key="1">
    <source>
        <dbReference type="EMBL" id="TVY11367.1"/>
    </source>
</evidence>
<dbReference type="AlphaFoldDB" id="A0A559KGV0"/>
<proteinExistence type="predicted"/>
<name>A0A559KGV0_9BACL</name>
<protein>
    <submittedName>
        <fullName evidence="1">Uncharacterized protein</fullName>
    </submittedName>
</protein>
<organism evidence="1 2">
    <name type="scientific">Paenibacillus cremeus</name>
    <dbReference type="NCBI Taxonomy" id="2163881"/>
    <lineage>
        <taxon>Bacteria</taxon>
        <taxon>Bacillati</taxon>
        <taxon>Bacillota</taxon>
        <taxon>Bacilli</taxon>
        <taxon>Bacillales</taxon>
        <taxon>Paenibacillaceae</taxon>
        <taxon>Paenibacillus</taxon>
    </lineage>
</organism>
<sequence length="74" mass="8379">MNVLRNSKMEKIGVGSIVKSTEEFNEKCKSEEQDSGYYVPFKGVKVKYISAGNVTVFANGYDRTHAVKWVELDK</sequence>